<gene>
    <name evidence="5" type="ORF">PGLA2088_LOCUS40967</name>
</gene>
<organism evidence="5 6">
    <name type="scientific">Polarella glacialis</name>
    <name type="common">Dinoflagellate</name>
    <dbReference type="NCBI Taxonomy" id="89957"/>
    <lineage>
        <taxon>Eukaryota</taxon>
        <taxon>Sar</taxon>
        <taxon>Alveolata</taxon>
        <taxon>Dinophyceae</taxon>
        <taxon>Suessiales</taxon>
        <taxon>Suessiaceae</taxon>
        <taxon>Polarella</taxon>
    </lineage>
</organism>
<feature type="domain" description="PPPDE" evidence="4">
    <location>
        <begin position="22"/>
        <end position="162"/>
    </location>
</feature>
<name>A0A813L521_POLGL</name>
<keyword evidence="3" id="KW-0378">Hydrolase</keyword>
<evidence type="ECO:0000256" key="3">
    <source>
        <dbReference type="ARBA" id="ARBA00022801"/>
    </source>
</evidence>
<accession>A0A813L521</accession>
<dbReference type="EMBL" id="CAJNNW010033686">
    <property type="protein sequence ID" value="CAE8719911.1"/>
    <property type="molecule type" value="Genomic_DNA"/>
</dbReference>
<dbReference type="GO" id="GO:0016579">
    <property type="term" value="P:protein deubiquitination"/>
    <property type="evidence" value="ECO:0007669"/>
    <property type="project" value="TreeGrafter"/>
</dbReference>
<dbReference type="Pfam" id="PF05903">
    <property type="entry name" value="Peptidase_C97"/>
    <property type="match status" value="1"/>
</dbReference>
<dbReference type="SMART" id="SM01179">
    <property type="entry name" value="DUF862"/>
    <property type="match status" value="1"/>
</dbReference>
<dbReference type="InterPro" id="IPR042266">
    <property type="entry name" value="PPPDE_sf"/>
</dbReference>
<keyword evidence="2" id="KW-0645">Protease</keyword>
<dbReference type="Gene3D" id="3.90.1720.30">
    <property type="entry name" value="PPPDE domains"/>
    <property type="match status" value="1"/>
</dbReference>
<protein>
    <recommendedName>
        <fullName evidence="4">PPPDE domain-containing protein</fullName>
    </recommendedName>
</protein>
<evidence type="ECO:0000313" key="6">
    <source>
        <dbReference type="Proteomes" id="UP000626109"/>
    </source>
</evidence>
<evidence type="ECO:0000256" key="1">
    <source>
        <dbReference type="ARBA" id="ARBA00008140"/>
    </source>
</evidence>
<reference evidence="5" key="1">
    <citation type="submission" date="2021-02" db="EMBL/GenBank/DDBJ databases">
        <authorList>
            <person name="Dougan E. K."/>
            <person name="Rhodes N."/>
            <person name="Thang M."/>
            <person name="Chan C."/>
        </authorList>
    </citation>
    <scope>NUCLEOTIDE SEQUENCE</scope>
</reference>
<dbReference type="PROSITE" id="PS51858">
    <property type="entry name" value="PPPDE"/>
    <property type="match status" value="1"/>
</dbReference>
<dbReference type="Proteomes" id="UP000626109">
    <property type="component" value="Unassembled WGS sequence"/>
</dbReference>
<comment type="similarity">
    <text evidence="1">Belongs to the DeSI family.</text>
</comment>
<dbReference type="GO" id="GO:0101005">
    <property type="term" value="F:deubiquitinase activity"/>
    <property type="evidence" value="ECO:0007669"/>
    <property type="project" value="TreeGrafter"/>
</dbReference>
<evidence type="ECO:0000259" key="4">
    <source>
        <dbReference type="PROSITE" id="PS51858"/>
    </source>
</evidence>
<evidence type="ECO:0000313" key="5">
    <source>
        <dbReference type="EMBL" id="CAE8719911.1"/>
    </source>
</evidence>
<dbReference type="AlphaFoldDB" id="A0A813L521"/>
<comment type="caution">
    <text evidence="5">The sequence shown here is derived from an EMBL/GenBank/DDBJ whole genome shotgun (WGS) entry which is preliminary data.</text>
</comment>
<dbReference type="PANTHER" id="PTHR12378:SF80">
    <property type="entry name" value="IP06716P-RELATED"/>
    <property type="match status" value="1"/>
</dbReference>
<proteinExistence type="inferred from homology"/>
<dbReference type="PANTHER" id="PTHR12378">
    <property type="entry name" value="DESUMOYLATING ISOPEPTIDASE"/>
    <property type="match status" value="1"/>
</dbReference>
<dbReference type="GO" id="GO:0006508">
    <property type="term" value="P:proteolysis"/>
    <property type="evidence" value="ECO:0007669"/>
    <property type="project" value="UniProtKB-KW"/>
</dbReference>
<dbReference type="InterPro" id="IPR008580">
    <property type="entry name" value="PPPDE_dom"/>
</dbReference>
<sequence>MQSHGGNQRPAFDDQPQMPRWHRVRLAVTPLSPRVAGLLGMPVAYHSSILVDAEEYSFADNSGLVVARVTQKNMILRTEALNCASHKQLSGPSYVVEMGESLFTGAEMATMLGRFFQENSYDLLLKNCNHFSDCALFFLLGRRLPDDIRVAEQLCASAQESLGLISIFSLGAYEPNQGAKGFNLATVLDMVAAAKAKGREQRQRAMHPRPADCR</sequence>
<evidence type="ECO:0000256" key="2">
    <source>
        <dbReference type="ARBA" id="ARBA00022670"/>
    </source>
</evidence>